<protein>
    <submittedName>
        <fullName evidence="2">Uncharacterized protein</fullName>
    </submittedName>
</protein>
<feature type="compositionally biased region" description="Basic and acidic residues" evidence="1">
    <location>
        <begin position="154"/>
        <end position="167"/>
    </location>
</feature>
<organism evidence="2 3">
    <name type="scientific">Trichocladium antarcticum</name>
    <dbReference type="NCBI Taxonomy" id="1450529"/>
    <lineage>
        <taxon>Eukaryota</taxon>
        <taxon>Fungi</taxon>
        <taxon>Dikarya</taxon>
        <taxon>Ascomycota</taxon>
        <taxon>Pezizomycotina</taxon>
        <taxon>Sordariomycetes</taxon>
        <taxon>Sordariomycetidae</taxon>
        <taxon>Sordariales</taxon>
        <taxon>Chaetomiaceae</taxon>
        <taxon>Trichocladium</taxon>
    </lineage>
</organism>
<proteinExistence type="predicted"/>
<dbReference type="EMBL" id="MU853408">
    <property type="protein sequence ID" value="KAK4134422.1"/>
    <property type="molecule type" value="Genomic_DNA"/>
</dbReference>
<evidence type="ECO:0000313" key="2">
    <source>
        <dbReference type="EMBL" id="KAK4134422.1"/>
    </source>
</evidence>
<reference evidence="2" key="1">
    <citation type="journal article" date="2023" name="Mol. Phylogenet. Evol.">
        <title>Genome-scale phylogeny and comparative genomics of the fungal order Sordariales.</title>
        <authorList>
            <person name="Hensen N."/>
            <person name="Bonometti L."/>
            <person name="Westerberg I."/>
            <person name="Brannstrom I.O."/>
            <person name="Guillou S."/>
            <person name="Cros-Aarteil S."/>
            <person name="Calhoun S."/>
            <person name="Haridas S."/>
            <person name="Kuo A."/>
            <person name="Mondo S."/>
            <person name="Pangilinan J."/>
            <person name="Riley R."/>
            <person name="LaButti K."/>
            <person name="Andreopoulos B."/>
            <person name="Lipzen A."/>
            <person name="Chen C."/>
            <person name="Yan M."/>
            <person name="Daum C."/>
            <person name="Ng V."/>
            <person name="Clum A."/>
            <person name="Steindorff A."/>
            <person name="Ohm R.A."/>
            <person name="Martin F."/>
            <person name="Silar P."/>
            <person name="Natvig D.O."/>
            <person name="Lalanne C."/>
            <person name="Gautier V."/>
            <person name="Ament-Velasquez S.L."/>
            <person name="Kruys A."/>
            <person name="Hutchinson M.I."/>
            <person name="Powell A.J."/>
            <person name="Barry K."/>
            <person name="Miller A.N."/>
            <person name="Grigoriev I.V."/>
            <person name="Debuchy R."/>
            <person name="Gladieux P."/>
            <person name="Hiltunen Thoren M."/>
            <person name="Johannesson H."/>
        </authorList>
    </citation>
    <scope>NUCLEOTIDE SEQUENCE</scope>
    <source>
        <strain evidence="2">CBS 123565</strain>
    </source>
</reference>
<dbReference type="Proteomes" id="UP001304895">
    <property type="component" value="Unassembled WGS sequence"/>
</dbReference>
<accession>A0AAN6ZDK7</accession>
<feature type="compositionally biased region" description="Low complexity" evidence="1">
    <location>
        <begin position="211"/>
        <end position="234"/>
    </location>
</feature>
<feature type="region of interest" description="Disordered" evidence="1">
    <location>
        <begin position="179"/>
        <end position="324"/>
    </location>
</feature>
<name>A0AAN6ZDK7_9PEZI</name>
<dbReference type="AlphaFoldDB" id="A0AAN6ZDK7"/>
<feature type="region of interest" description="Disordered" evidence="1">
    <location>
        <begin position="131"/>
        <end position="167"/>
    </location>
</feature>
<gene>
    <name evidence="2" type="ORF">BT67DRAFT_455807</name>
</gene>
<sequence>MVVDCRNSAQPWPFGNVSVMEAWNRLSKKPSVASLLSRYRRTKASDPAQADAPGRKSKGRLPFLYVPISEHCDLPPNSTSSLRGSKTDVPELPCIPEYQTFGATDCPSLLADEDRNGPDELCWKHRLARSPTISDFHPPEPPRPAIDQTRPRKAASEKPRAHDRAAELGKYYRSILPDFGSMHNEHDNPHRPAGTAQPPLFHGNKAPATPPAQQQQQQEQTPHSPASSSSTAISLDTHLPPPSPSPPRPPRTQQQHEPLSQPQNTTPGSWPLPASPEPGPAPVSGTPCTSTSTSTSTITPPPRHPGRRRRTQAQSPRSRSGDDRLQMCARLLAEELTAAAQDRVPPLPIVGGGGGEGALLIRDSRYKSF</sequence>
<feature type="compositionally biased region" description="Low complexity" evidence="1">
    <location>
        <begin position="282"/>
        <end position="298"/>
    </location>
</feature>
<evidence type="ECO:0000256" key="1">
    <source>
        <dbReference type="SAM" id="MobiDB-lite"/>
    </source>
</evidence>
<comment type="caution">
    <text evidence="2">The sequence shown here is derived from an EMBL/GenBank/DDBJ whole genome shotgun (WGS) entry which is preliminary data.</text>
</comment>
<feature type="compositionally biased region" description="Polar residues" evidence="1">
    <location>
        <begin position="252"/>
        <end position="268"/>
    </location>
</feature>
<keyword evidence="3" id="KW-1185">Reference proteome</keyword>
<feature type="compositionally biased region" description="Pro residues" evidence="1">
    <location>
        <begin position="239"/>
        <end position="250"/>
    </location>
</feature>
<reference evidence="2" key="2">
    <citation type="submission" date="2023-05" db="EMBL/GenBank/DDBJ databases">
        <authorList>
            <consortium name="Lawrence Berkeley National Laboratory"/>
            <person name="Steindorff A."/>
            <person name="Hensen N."/>
            <person name="Bonometti L."/>
            <person name="Westerberg I."/>
            <person name="Brannstrom I.O."/>
            <person name="Guillou S."/>
            <person name="Cros-Aarteil S."/>
            <person name="Calhoun S."/>
            <person name="Haridas S."/>
            <person name="Kuo A."/>
            <person name="Mondo S."/>
            <person name="Pangilinan J."/>
            <person name="Riley R."/>
            <person name="Labutti K."/>
            <person name="Andreopoulos B."/>
            <person name="Lipzen A."/>
            <person name="Chen C."/>
            <person name="Yanf M."/>
            <person name="Daum C."/>
            <person name="Ng V."/>
            <person name="Clum A."/>
            <person name="Ohm R."/>
            <person name="Martin F."/>
            <person name="Silar P."/>
            <person name="Natvig D."/>
            <person name="Lalanne C."/>
            <person name="Gautier V."/>
            <person name="Ament-Velasquez S.L."/>
            <person name="Kruys A."/>
            <person name="Hutchinson M.I."/>
            <person name="Powell A.J."/>
            <person name="Barry K."/>
            <person name="Miller A.N."/>
            <person name="Grigoriev I.V."/>
            <person name="Debuchy R."/>
            <person name="Gladieux P."/>
            <person name="Thoren M.H."/>
            <person name="Johannesson H."/>
        </authorList>
    </citation>
    <scope>NUCLEOTIDE SEQUENCE</scope>
    <source>
        <strain evidence="2">CBS 123565</strain>
    </source>
</reference>
<evidence type="ECO:0000313" key="3">
    <source>
        <dbReference type="Proteomes" id="UP001304895"/>
    </source>
</evidence>